<reference evidence="2 3" key="1">
    <citation type="submission" date="2010-12" db="EMBL/GenBank/DDBJ databases">
        <title>Complete sequence of Ethanoligenens harbinense YUAN-3.</title>
        <authorList>
            <person name="Lucas S."/>
            <person name="Copeland A."/>
            <person name="Lapidus A."/>
            <person name="Cheng J.-F."/>
            <person name="Bruce D."/>
            <person name="Goodwin L."/>
            <person name="Pitluck S."/>
            <person name="Chertkov O."/>
            <person name="Misra M."/>
            <person name="Detter J.C."/>
            <person name="Han C."/>
            <person name="Tapia R."/>
            <person name="Land M."/>
            <person name="Hauser L."/>
            <person name="Jeffries C."/>
            <person name="Kyrpides N."/>
            <person name="Ivanova N."/>
            <person name="Mikhailova N."/>
            <person name="Wang A."/>
            <person name="Mouttaki H."/>
            <person name="He Z."/>
            <person name="Zhou J."/>
            <person name="Hemme C.L."/>
            <person name="Woyke T."/>
        </authorList>
    </citation>
    <scope>NUCLEOTIDE SEQUENCE [LARGE SCALE GENOMIC DNA]</scope>
    <source>
        <strain evidence="3">DSM 18485 / JCM 12961 / CGMCC 1.5033 / YUAN-3</strain>
    </source>
</reference>
<evidence type="ECO:0000259" key="1">
    <source>
        <dbReference type="Pfam" id="PF00535"/>
    </source>
</evidence>
<keyword evidence="3" id="KW-1185">Reference proteome</keyword>
<feature type="domain" description="Glycosyltransferase 2-like" evidence="1">
    <location>
        <begin position="10"/>
        <end position="138"/>
    </location>
</feature>
<dbReference type="PANTHER" id="PTHR22916">
    <property type="entry name" value="GLYCOSYLTRANSFERASE"/>
    <property type="match status" value="1"/>
</dbReference>
<dbReference type="SUPFAM" id="SSF53448">
    <property type="entry name" value="Nucleotide-diphospho-sugar transferases"/>
    <property type="match status" value="1"/>
</dbReference>
<dbReference type="eggNOG" id="COG0463">
    <property type="taxonomic scope" value="Bacteria"/>
</dbReference>
<organism evidence="2 3">
    <name type="scientific">Ethanoligenens harbinense (strain DSM 18485 / JCM 12961 / CGMCC 1.5033 / YUAN-3)</name>
    <dbReference type="NCBI Taxonomy" id="663278"/>
    <lineage>
        <taxon>Bacteria</taxon>
        <taxon>Bacillati</taxon>
        <taxon>Bacillota</taxon>
        <taxon>Clostridia</taxon>
        <taxon>Eubacteriales</taxon>
        <taxon>Oscillospiraceae</taxon>
        <taxon>Ethanoligenens</taxon>
    </lineage>
</organism>
<sequence>MPAYDDGLVSIITPVYNKERYIAQTIDSVQAQTFGDWELLLTDDCSTDRSAAIIAEYGERDARLRYTCLPRNGGAAAARNEALARAKGRYVAFLDADDLWQPEKLEKQLALMRDKGYGFTYTAIEMIDENGAPRTGKRPVPARVDYRYLLANTVIACSSVVIDRAVIGDFRMPPVRKGQDFATWLSILRKGHRAYGIDEALVRYRVAPGSISSNKWAALARTWRIYRQQEQLSLFSAAWYFGWYTFHAVKKYWM</sequence>
<name>E6U8X1_ETHHY</name>
<keyword evidence="2" id="KW-0808">Transferase</keyword>
<dbReference type="AlphaFoldDB" id="E6U8X1"/>
<protein>
    <submittedName>
        <fullName evidence="2">Glycosyl transferase family 2</fullName>
    </submittedName>
</protein>
<dbReference type="EMBL" id="CP002400">
    <property type="protein sequence ID" value="ADU26035.1"/>
    <property type="molecule type" value="Genomic_DNA"/>
</dbReference>
<proteinExistence type="predicted"/>
<dbReference type="InterPro" id="IPR029044">
    <property type="entry name" value="Nucleotide-diphossugar_trans"/>
</dbReference>
<dbReference type="KEGG" id="eha:Ethha_0450"/>
<dbReference type="Proteomes" id="UP000001551">
    <property type="component" value="Chromosome"/>
</dbReference>
<dbReference type="GO" id="GO:0016758">
    <property type="term" value="F:hexosyltransferase activity"/>
    <property type="evidence" value="ECO:0007669"/>
    <property type="project" value="UniProtKB-ARBA"/>
</dbReference>
<accession>E6U8X1</accession>
<dbReference type="FunFam" id="3.90.550.10:FF:000130">
    <property type="entry name" value="Family 2 glycosyl transferase"/>
    <property type="match status" value="1"/>
</dbReference>
<dbReference type="RefSeq" id="WP_013484416.1">
    <property type="nucleotide sequence ID" value="NC_014828.1"/>
</dbReference>
<gene>
    <name evidence="2" type="ordered locus">Ethha_0450</name>
</gene>
<evidence type="ECO:0000313" key="3">
    <source>
        <dbReference type="Proteomes" id="UP000001551"/>
    </source>
</evidence>
<dbReference type="PANTHER" id="PTHR22916:SF3">
    <property type="entry name" value="UDP-GLCNAC:BETAGAL BETA-1,3-N-ACETYLGLUCOSAMINYLTRANSFERASE-LIKE PROTEIN 1"/>
    <property type="match status" value="1"/>
</dbReference>
<evidence type="ECO:0000313" key="2">
    <source>
        <dbReference type="EMBL" id="ADU26035.1"/>
    </source>
</evidence>
<dbReference type="STRING" id="663278.Ethha_0450"/>
<dbReference type="Gene3D" id="3.90.550.10">
    <property type="entry name" value="Spore Coat Polysaccharide Biosynthesis Protein SpsA, Chain A"/>
    <property type="match status" value="1"/>
</dbReference>
<dbReference type="Pfam" id="PF00535">
    <property type="entry name" value="Glycos_transf_2"/>
    <property type="match status" value="1"/>
</dbReference>
<dbReference type="HOGENOM" id="CLU_025996_0_3_9"/>
<dbReference type="InterPro" id="IPR001173">
    <property type="entry name" value="Glyco_trans_2-like"/>
</dbReference>